<evidence type="ECO:0000313" key="2">
    <source>
        <dbReference type="Proteomes" id="UP000036923"/>
    </source>
</evidence>
<dbReference type="Proteomes" id="UP000036923">
    <property type="component" value="Unassembled WGS sequence"/>
</dbReference>
<dbReference type="OrthoDB" id="9757917at2"/>
<organism evidence="1 2">
    <name type="scientific">Pseudobacteroides cellulosolvens ATCC 35603 = DSM 2933</name>
    <dbReference type="NCBI Taxonomy" id="398512"/>
    <lineage>
        <taxon>Bacteria</taxon>
        <taxon>Bacillati</taxon>
        <taxon>Bacillota</taxon>
        <taxon>Clostridia</taxon>
        <taxon>Eubacteriales</taxon>
        <taxon>Oscillospiraceae</taxon>
        <taxon>Pseudobacteroides</taxon>
    </lineage>
</organism>
<dbReference type="RefSeq" id="WP_036935476.1">
    <property type="nucleotide sequence ID" value="NZ_JQKC01000001.1"/>
</dbReference>
<dbReference type="PATRIC" id="fig|398512.5.peg.5000"/>
<protein>
    <submittedName>
        <fullName evidence="1">Fn3 associated repeat containing protein</fullName>
    </submittedName>
</protein>
<dbReference type="InterPro" id="IPR026876">
    <property type="entry name" value="Fn3_assoc_repeat"/>
</dbReference>
<reference evidence="2" key="1">
    <citation type="submission" date="2015-07" db="EMBL/GenBank/DDBJ databases">
        <title>Near-Complete Genome Sequence of the Cellulolytic Bacterium Bacteroides (Pseudobacteroides) cellulosolvens ATCC 35603.</title>
        <authorList>
            <person name="Dassa B."/>
            <person name="Utturkar S.M."/>
            <person name="Klingeman D.M."/>
            <person name="Hurt R.A."/>
            <person name="Keller M."/>
            <person name="Xu J."/>
            <person name="Reddy Y.H.K."/>
            <person name="Borovok I."/>
            <person name="Grinberg I.R."/>
            <person name="Lamed R."/>
            <person name="Zhivin O."/>
            <person name="Bayer E.A."/>
            <person name="Brown S.D."/>
        </authorList>
    </citation>
    <scope>NUCLEOTIDE SEQUENCE [LARGE SCALE GENOMIC DNA]</scope>
    <source>
        <strain evidence="2">DSM 2933</strain>
    </source>
</reference>
<dbReference type="eggNOG" id="COG1483">
    <property type="taxonomic scope" value="Bacteria"/>
</dbReference>
<dbReference type="InterPro" id="IPR007555">
    <property type="entry name" value="DUF499"/>
</dbReference>
<dbReference type="EMBL" id="LGTC01000001">
    <property type="protein sequence ID" value="KNY29494.1"/>
    <property type="molecule type" value="Genomic_DNA"/>
</dbReference>
<comment type="caution">
    <text evidence="1">The sequence shown here is derived from an EMBL/GenBank/DDBJ whole genome shotgun (WGS) entry which is preliminary data.</text>
</comment>
<accession>A0A0L6JUU9</accession>
<dbReference type="Pfam" id="PF04465">
    <property type="entry name" value="DUF499"/>
    <property type="match status" value="1"/>
</dbReference>
<name>A0A0L6JUU9_9FIRM</name>
<sequence>MRTIFELCKPRESVFDEKKREDVLNLSDLLEGNIDPASFFEENYLTNGMTVLFDAAFKRFLGEGASGVIKLTQAMGGGKTHNMLALGLIATNPDYRLKFLPDEKYTKIGKVRMVAFTGRESDAPFGIWGAIAEQLGKKDMFNQYYSPLSAPGETAWIKLLEGEPLLILLDELPPYLENAKSKTIGNSDLCTVTSTALANLFSALGKGQLSNVCLVVSDLKATYESGSELIRSSFKNLENEVNRSALNIEPVGSTSDEVYYILRKRLFENMPEANEINQVALGYQEAVSNAKKMSFTTVTPEHIYTGIKDSYPFHPSIRDLYARFKENPGFQQTRGLIRLMRQIVTGLYADNGKHAKNKYLINVFDFDLNDRNMLTTVSQIKPELSNAIAHDIASNGKAVAEEIDSQYQQNLVSDVSKLILVASLANVPNALLGLTLSEVIANLCEPNRDIAGLKRALDEFQMRAWYLEHDKDGKLFFKNTKNMIAELHSLVESYDNDGVKSTTLKKFLTEKFKPNTGDCYQDLLIFPAVDEINLSQDKVSLVLFEPYTGIGLHPELQKFYDNALYKNRVMFLSGGRDTMNRLYAAAKELKAIERIIKNMIDEKVPEDNQQFQLAQDTKIKKITAVLSAAQQTFGVLYYPNKNGIQSADFSMEFKGNNYNGEDQIRKLLIEKQKLTDKTVDDTMRRKCEDRLFTRKEMRFSEIKSRAATETSWQWHHPKALDALLSSCVEKDLWRAHGEYIEKGPFAKEPTSVTVSQKGENEETGKVTLRLMPKFGDKIYYEVGAPATTSSLQVEDPNNFETTELKVSFLCVDSSGEHPSGEPTLWTRDIKVRHKFVDTGNGQTLHLKAQPGVKIKYTTDGSDPKENGGVYEGEVLIPSNTKFVQVVAEYDDSFYDSQTIRVDINKKKELVIDKERPLLLMHSFKAKDTKESYDNLAVFKKYADVLCDVRIVLFKLDDKGSDSGYIELNIDTKIATTAEMVEIAIDNLKNSFITNGRANIEFECGSVSFKTGQAFYDFVNEKQISLSQFRQEEIKIK</sequence>
<gene>
    <name evidence="1" type="ORF">Bccel_4768</name>
</gene>
<dbReference type="AlphaFoldDB" id="A0A0L6JUU9"/>
<dbReference type="STRING" id="398512.Bccel_4768"/>
<evidence type="ECO:0000313" key="1">
    <source>
        <dbReference type="EMBL" id="KNY29494.1"/>
    </source>
</evidence>
<keyword evidence="2" id="KW-1185">Reference proteome</keyword>
<dbReference type="Pfam" id="PF13287">
    <property type="entry name" value="Fn3_assoc"/>
    <property type="match status" value="1"/>
</dbReference>
<proteinExistence type="predicted"/>